<organism evidence="2 3">
    <name type="scientific">Endocarpon pusillum</name>
    <dbReference type="NCBI Taxonomy" id="364733"/>
    <lineage>
        <taxon>Eukaryota</taxon>
        <taxon>Fungi</taxon>
        <taxon>Dikarya</taxon>
        <taxon>Ascomycota</taxon>
        <taxon>Pezizomycotina</taxon>
        <taxon>Eurotiomycetes</taxon>
        <taxon>Chaetothyriomycetidae</taxon>
        <taxon>Verrucariales</taxon>
        <taxon>Verrucariaceae</taxon>
        <taxon>Endocarpon</taxon>
    </lineage>
</organism>
<gene>
    <name evidence="2" type="ORF">GJ744_005697</name>
</gene>
<comment type="caution">
    <text evidence="2">The sequence shown here is derived from an EMBL/GenBank/DDBJ whole genome shotgun (WGS) entry which is preliminary data.</text>
</comment>
<dbReference type="Proteomes" id="UP000606974">
    <property type="component" value="Unassembled WGS sequence"/>
</dbReference>
<keyword evidence="3" id="KW-1185">Reference proteome</keyword>
<evidence type="ECO:0000313" key="3">
    <source>
        <dbReference type="Proteomes" id="UP000606974"/>
    </source>
</evidence>
<dbReference type="EMBL" id="JAACFV010000025">
    <property type="protein sequence ID" value="KAF7510867.1"/>
    <property type="molecule type" value="Genomic_DNA"/>
</dbReference>
<reference evidence="2" key="1">
    <citation type="submission" date="2020-02" db="EMBL/GenBank/DDBJ databases">
        <authorList>
            <person name="Palmer J.M."/>
        </authorList>
    </citation>
    <scope>NUCLEOTIDE SEQUENCE</scope>
    <source>
        <strain evidence="2">EPUS1.4</strain>
        <tissue evidence="2">Thallus</tissue>
    </source>
</reference>
<accession>A0A8H7E686</accession>
<evidence type="ECO:0000313" key="2">
    <source>
        <dbReference type="EMBL" id="KAF7510867.1"/>
    </source>
</evidence>
<feature type="compositionally biased region" description="Polar residues" evidence="1">
    <location>
        <begin position="115"/>
        <end position="125"/>
    </location>
</feature>
<name>A0A8H7E686_9EURO</name>
<dbReference type="AlphaFoldDB" id="A0A8H7E686"/>
<protein>
    <submittedName>
        <fullName evidence="2">Uncharacterized protein</fullName>
    </submittedName>
</protein>
<feature type="region of interest" description="Disordered" evidence="1">
    <location>
        <begin position="99"/>
        <end position="125"/>
    </location>
</feature>
<sequence>MSVKQLRQLKMQILALLCQVTLSALWVGSINLKHTNNHSRTTSTYYVSRATGKALLDMQTQPSQQDIRLKSLISDRQEQDLLGNAQAPMPEAFYTCLGHQDGRAQPQSEPLLPPFSTQPVPQIRS</sequence>
<evidence type="ECO:0000256" key="1">
    <source>
        <dbReference type="SAM" id="MobiDB-lite"/>
    </source>
</evidence>
<proteinExistence type="predicted"/>